<evidence type="ECO:0000256" key="7">
    <source>
        <dbReference type="ARBA" id="ARBA00023136"/>
    </source>
</evidence>
<keyword evidence="6 9" id="KW-1133">Transmembrane helix</keyword>
<dbReference type="Proteomes" id="UP001139700">
    <property type="component" value="Unassembled WGS sequence"/>
</dbReference>
<feature type="region of interest" description="Disordered" evidence="8">
    <location>
        <begin position="363"/>
        <end position="406"/>
    </location>
</feature>
<dbReference type="InterPro" id="IPR002549">
    <property type="entry name" value="AI-2E-like"/>
</dbReference>
<evidence type="ECO:0000256" key="5">
    <source>
        <dbReference type="ARBA" id="ARBA00022692"/>
    </source>
</evidence>
<feature type="compositionally biased region" description="Basic residues" evidence="8">
    <location>
        <begin position="381"/>
        <end position="391"/>
    </location>
</feature>
<comment type="subcellular location">
    <subcellularLocation>
        <location evidence="1">Cell membrane</location>
        <topology evidence="1">Multi-pass membrane protein</topology>
    </subcellularLocation>
</comment>
<proteinExistence type="inferred from homology"/>
<keyword evidence="11" id="KW-1185">Reference proteome</keyword>
<feature type="transmembrane region" description="Helical" evidence="9">
    <location>
        <begin position="16"/>
        <end position="36"/>
    </location>
</feature>
<keyword evidence="4" id="KW-1003">Cell membrane</keyword>
<keyword evidence="3" id="KW-0813">Transport</keyword>
<organism evidence="10 11">
    <name type="scientific">Dyadobacter fanqingshengii</name>
    <dbReference type="NCBI Taxonomy" id="2906443"/>
    <lineage>
        <taxon>Bacteria</taxon>
        <taxon>Pseudomonadati</taxon>
        <taxon>Bacteroidota</taxon>
        <taxon>Cytophagia</taxon>
        <taxon>Cytophagales</taxon>
        <taxon>Spirosomataceae</taxon>
        <taxon>Dyadobacter</taxon>
    </lineage>
</organism>
<accession>A0A9X1P5U4</accession>
<evidence type="ECO:0000256" key="9">
    <source>
        <dbReference type="SAM" id="Phobius"/>
    </source>
</evidence>
<evidence type="ECO:0000313" key="10">
    <source>
        <dbReference type="EMBL" id="MCF0038492.1"/>
    </source>
</evidence>
<evidence type="ECO:0000256" key="6">
    <source>
        <dbReference type="ARBA" id="ARBA00022989"/>
    </source>
</evidence>
<feature type="transmembrane region" description="Helical" evidence="9">
    <location>
        <begin position="42"/>
        <end position="62"/>
    </location>
</feature>
<dbReference type="SUPFAM" id="SSF103473">
    <property type="entry name" value="MFS general substrate transporter"/>
    <property type="match status" value="1"/>
</dbReference>
<dbReference type="Pfam" id="PF01594">
    <property type="entry name" value="AI-2E_transport"/>
    <property type="match status" value="1"/>
</dbReference>
<dbReference type="InterPro" id="IPR036259">
    <property type="entry name" value="MFS_trans_sf"/>
</dbReference>
<feature type="compositionally biased region" description="Basic and acidic residues" evidence="8">
    <location>
        <begin position="363"/>
        <end position="380"/>
    </location>
</feature>
<evidence type="ECO:0000313" key="11">
    <source>
        <dbReference type="Proteomes" id="UP001139700"/>
    </source>
</evidence>
<gene>
    <name evidence="10" type="ORF">LXM24_00225</name>
</gene>
<feature type="transmembrane region" description="Helical" evidence="9">
    <location>
        <begin position="273"/>
        <end position="290"/>
    </location>
</feature>
<feature type="transmembrane region" description="Helical" evidence="9">
    <location>
        <begin position="148"/>
        <end position="177"/>
    </location>
</feature>
<dbReference type="PANTHER" id="PTHR21716">
    <property type="entry name" value="TRANSMEMBRANE PROTEIN"/>
    <property type="match status" value="1"/>
</dbReference>
<dbReference type="EMBL" id="JAJTTA010000001">
    <property type="protein sequence ID" value="MCF0038492.1"/>
    <property type="molecule type" value="Genomic_DNA"/>
</dbReference>
<sequence length="406" mass="45197">MNSTLRPLPNKDRETALYLKLASILVSLIATVYILYILRETIIPIAFSILLAILLHPVCLWLERHRVPRIGSILLSILSLFIVLVVLVYVVSLQIGSFAEELPRITEKAETILDQTLTMGERYLNISRSQQVSEAKKYLINALSEGRAVLLSTLVTTTGAISTFILIPLYIFFFLLYRDFFRRFFHKAITNVPNEALDVLLKKIYEVIQSYLSGLFLVILIVGVLNSIGLLILGIPHAIFFGFLAGFLILIPYIGILIGSVLPALLAVVTMDSPWYALGVVGVMGFVQFLEGNFITPNIVGSKVSVNPLAAIVALFLGGQLWGLAGLILALPVTAILKVVFDTIPSMEPYGFLLGEPVHEVQEDRKEAETQHPVEKEFKKKPYRRYRNKPRQRPDGTVPSANNPAI</sequence>
<feature type="transmembrane region" description="Helical" evidence="9">
    <location>
        <begin position="239"/>
        <end position="266"/>
    </location>
</feature>
<dbReference type="AlphaFoldDB" id="A0A9X1P5U4"/>
<evidence type="ECO:0000256" key="4">
    <source>
        <dbReference type="ARBA" id="ARBA00022475"/>
    </source>
</evidence>
<reference evidence="10" key="1">
    <citation type="submission" date="2021-12" db="EMBL/GenBank/DDBJ databases">
        <title>Novel species in genus Dyadobacter.</title>
        <authorList>
            <person name="Ma C."/>
        </authorList>
    </citation>
    <scope>NUCLEOTIDE SEQUENCE</scope>
    <source>
        <strain evidence="10">CY399</strain>
    </source>
</reference>
<keyword evidence="7 9" id="KW-0472">Membrane</keyword>
<name>A0A9X1P5U4_9BACT</name>
<protein>
    <submittedName>
        <fullName evidence="10">AI-2E family transporter</fullName>
    </submittedName>
</protein>
<dbReference type="GO" id="GO:0055085">
    <property type="term" value="P:transmembrane transport"/>
    <property type="evidence" value="ECO:0007669"/>
    <property type="project" value="TreeGrafter"/>
</dbReference>
<comment type="caution">
    <text evidence="10">The sequence shown here is derived from an EMBL/GenBank/DDBJ whole genome shotgun (WGS) entry which is preliminary data.</text>
</comment>
<evidence type="ECO:0000256" key="1">
    <source>
        <dbReference type="ARBA" id="ARBA00004651"/>
    </source>
</evidence>
<dbReference type="PANTHER" id="PTHR21716:SF53">
    <property type="entry name" value="PERMEASE PERM-RELATED"/>
    <property type="match status" value="1"/>
</dbReference>
<dbReference type="GO" id="GO:0005886">
    <property type="term" value="C:plasma membrane"/>
    <property type="evidence" value="ECO:0007669"/>
    <property type="project" value="UniProtKB-SubCell"/>
</dbReference>
<evidence type="ECO:0000256" key="3">
    <source>
        <dbReference type="ARBA" id="ARBA00022448"/>
    </source>
</evidence>
<comment type="similarity">
    <text evidence="2">Belongs to the autoinducer-2 exporter (AI-2E) (TC 2.A.86) family.</text>
</comment>
<dbReference type="RefSeq" id="WP_234611013.1">
    <property type="nucleotide sequence ID" value="NZ_CP098806.1"/>
</dbReference>
<evidence type="ECO:0000256" key="8">
    <source>
        <dbReference type="SAM" id="MobiDB-lite"/>
    </source>
</evidence>
<feature type="transmembrane region" description="Helical" evidence="9">
    <location>
        <begin position="74"/>
        <end position="95"/>
    </location>
</feature>
<feature type="transmembrane region" description="Helical" evidence="9">
    <location>
        <begin position="310"/>
        <end position="337"/>
    </location>
</feature>
<evidence type="ECO:0000256" key="2">
    <source>
        <dbReference type="ARBA" id="ARBA00009773"/>
    </source>
</evidence>
<feature type="transmembrane region" description="Helical" evidence="9">
    <location>
        <begin position="211"/>
        <end position="233"/>
    </location>
</feature>
<keyword evidence="5 9" id="KW-0812">Transmembrane</keyword>